<dbReference type="EMBL" id="QKWP01002106">
    <property type="protein sequence ID" value="RIB04799.1"/>
    <property type="molecule type" value="Genomic_DNA"/>
</dbReference>
<dbReference type="AlphaFoldDB" id="A0A397U7R1"/>
<proteinExistence type="predicted"/>
<organism evidence="1 2">
    <name type="scientific">Gigaspora rosea</name>
    <dbReference type="NCBI Taxonomy" id="44941"/>
    <lineage>
        <taxon>Eukaryota</taxon>
        <taxon>Fungi</taxon>
        <taxon>Fungi incertae sedis</taxon>
        <taxon>Mucoromycota</taxon>
        <taxon>Glomeromycotina</taxon>
        <taxon>Glomeromycetes</taxon>
        <taxon>Diversisporales</taxon>
        <taxon>Gigasporaceae</taxon>
        <taxon>Gigaspora</taxon>
    </lineage>
</organism>
<comment type="caution">
    <text evidence="1">The sequence shown here is derived from an EMBL/GenBank/DDBJ whole genome shotgun (WGS) entry which is preliminary data.</text>
</comment>
<evidence type="ECO:0000313" key="2">
    <source>
        <dbReference type="Proteomes" id="UP000266673"/>
    </source>
</evidence>
<gene>
    <name evidence="1" type="ORF">C2G38_2221359</name>
</gene>
<keyword evidence="2" id="KW-1185">Reference proteome</keyword>
<sequence>MNIKEEIIIEELKEEYFKRTERKIEEYGYCTIASDKKEIEPEYLEHEELYKKLDYLHSIVINNIGQHLIRRKETYNIPYYQAQPEKEKQECLQNSYIKFLEELYEKQVGIWIANQYVIVETYEELEKYHEQYWERESISVLEQPL</sequence>
<accession>A0A397U7R1</accession>
<evidence type="ECO:0000313" key="1">
    <source>
        <dbReference type="EMBL" id="RIB04799.1"/>
    </source>
</evidence>
<protein>
    <submittedName>
        <fullName evidence="1">Uncharacterized protein</fullName>
    </submittedName>
</protein>
<reference evidence="1 2" key="1">
    <citation type="submission" date="2018-06" db="EMBL/GenBank/DDBJ databases">
        <title>Comparative genomics reveals the genomic features of Rhizophagus irregularis, R. cerebriforme, R. diaphanum and Gigaspora rosea, and their symbiotic lifestyle signature.</title>
        <authorList>
            <person name="Morin E."/>
            <person name="San Clemente H."/>
            <person name="Chen E.C.H."/>
            <person name="De La Providencia I."/>
            <person name="Hainaut M."/>
            <person name="Kuo A."/>
            <person name="Kohler A."/>
            <person name="Murat C."/>
            <person name="Tang N."/>
            <person name="Roy S."/>
            <person name="Loubradou J."/>
            <person name="Henrissat B."/>
            <person name="Grigoriev I.V."/>
            <person name="Corradi N."/>
            <person name="Roux C."/>
            <person name="Martin F.M."/>
        </authorList>
    </citation>
    <scope>NUCLEOTIDE SEQUENCE [LARGE SCALE GENOMIC DNA]</scope>
    <source>
        <strain evidence="1 2">DAOM 194757</strain>
    </source>
</reference>
<name>A0A397U7R1_9GLOM</name>
<dbReference type="Proteomes" id="UP000266673">
    <property type="component" value="Unassembled WGS sequence"/>
</dbReference>